<comment type="caution">
    <text evidence="1">The sequence shown here is derived from an EMBL/GenBank/DDBJ whole genome shotgun (WGS) entry which is preliminary data.</text>
</comment>
<dbReference type="Proteomes" id="UP001168098">
    <property type="component" value="Unassembled WGS sequence"/>
</dbReference>
<protein>
    <submittedName>
        <fullName evidence="1">Uncharacterized protein</fullName>
    </submittedName>
</protein>
<gene>
    <name evidence="1" type="ORF">PVL29_006183</name>
</gene>
<evidence type="ECO:0000313" key="2">
    <source>
        <dbReference type="Proteomes" id="UP001168098"/>
    </source>
</evidence>
<proteinExistence type="predicted"/>
<evidence type="ECO:0000313" key="1">
    <source>
        <dbReference type="EMBL" id="KAJ9700739.1"/>
    </source>
</evidence>
<keyword evidence="2" id="KW-1185">Reference proteome</keyword>
<accession>A0AA39A6G0</accession>
<name>A0AA39A6G0_VITRO</name>
<dbReference type="AlphaFoldDB" id="A0AA39A6G0"/>
<sequence length="191" mass="22268">MLAITAALPVAAWNSGTSHPSTESGARYQMVPFPFGLHVVGRVYRRRRVRRRRNFNFRNLTKLTRLVRKRQVTQSLMTYTQMILESTFAARELAQEDEDFTRSFASADRVMPIVMEWHRRLQREMRELEASLFRMKEKYSGRGVEVFSTEQMEAVEYLHGIGWTGNIRNPTENRVIAASIARIRSNPVFDP</sequence>
<reference evidence="1 2" key="1">
    <citation type="journal article" date="2023" name="BMC Biotechnol.">
        <title>Vitis rotundifolia cv Carlos genome sequencing.</title>
        <authorList>
            <person name="Huff M."/>
            <person name="Hulse-Kemp A."/>
            <person name="Scheffler B."/>
            <person name="Youngblood R."/>
            <person name="Simpson S."/>
            <person name="Babiker E."/>
            <person name="Staton M."/>
        </authorList>
    </citation>
    <scope>NUCLEOTIDE SEQUENCE [LARGE SCALE GENOMIC DNA]</scope>
    <source>
        <tissue evidence="1">Leaf</tissue>
    </source>
</reference>
<organism evidence="1 2">
    <name type="scientific">Vitis rotundifolia</name>
    <name type="common">Muscadine grape</name>
    <dbReference type="NCBI Taxonomy" id="103349"/>
    <lineage>
        <taxon>Eukaryota</taxon>
        <taxon>Viridiplantae</taxon>
        <taxon>Streptophyta</taxon>
        <taxon>Embryophyta</taxon>
        <taxon>Tracheophyta</taxon>
        <taxon>Spermatophyta</taxon>
        <taxon>Magnoliopsida</taxon>
        <taxon>eudicotyledons</taxon>
        <taxon>Gunneridae</taxon>
        <taxon>Pentapetalae</taxon>
        <taxon>rosids</taxon>
        <taxon>Vitales</taxon>
        <taxon>Vitaceae</taxon>
        <taxon>Viteae</taxon>
        <taxon>Vitis</taxon>
    </lineage>
</organism>
<dbReference type="EMBL" id="JARBHA010000005">
    <property type="protein sequence ID" value="KAJ9700739.1"/>
    <property type="molecule type" value="Genomic_DNA"/>
</dbReference>